<evidence type="ECO:0000256" key="1">
    <source>
        <dbReference type="SAM" id="SignalP"/>
    </source>
</evidence>
<evidence type="ECO:0000313" key="3">
    <source>
        <dbReference type="Proteomes" id="UP000286806"/>
    </source>
</evidence>
<dbReference type="EMBL" id="BGOW01000071">
    <property type="protein sequence ID" value="GBL47685.1"/>
    <property type="molecule type" value="Genomic_DNA"/>
</dbReference>
<protein>
    <submittedName>
        <fullName evidence="2">Uncharacterized protein</fullName>
    </submittedName>
</protein>
<reference evidence="2 3" key="1">
    <citation type="journal article" date="2019" name="Front. Microbiol.">
        <title>Genomes of Neutrophilic Sulfur-Oxidizing Chemolithoautotrophs Representing 9 Proteobacterial Species From 8 Genera.</title>
        <authorList>
            <person name="Watanabe T."/>
            <person name="Kojima H."/>
            <person name="Umezawa K."/>
            <person name="Hori C."/>
            <person name="Takasuka T.E."/>
            <person name="Kato Y."/>
            <person name="Fukui M."/>
        </authorList>
    </citation>
    <scope>NUCLEOTIDE SEQUENCE [LARGE SCALE GENOMIC DNA]</scope>
    <source>
        <strain evidence="2 3">TTN</strain>
    </source>
</reference>
<accession>A0A401JHZ2</accession>
<organism evidence="2 3">
    <name type="scientific">Sulfuriferula multivorans</name>
    <dbReference type="NCBI Taxonomy" id="1559896"/>
    <lineage>
        <taxon>Bacteria</taxon>
        <taxon>Pseudomonadati</taxon>
        <taxon>Pseudomonadota</taxon>
        <taxon>Betaproteobacteria</taxon>
        <taxon>Nitrosomonadales</taxon>
        <taxon>Sulfuricellaceae</taxon>
        <taxon>Sulfuriferula</taxon>
    </lineage>
</organism>
<gene>
    <name evidence="2" type="ORF">SFMTTN_3527</name>
</gene>
<name>A0A401JHZ2_9PROT</name>
<keyword evidence="3" id="KW-1185">Reference proteome</keyword>
<dbReference type="Proteomes" id="UP000286806">
    <property type="component" value="Unassembled WGS sequence"/>
</dbReference>
<feature type="signal peptide" evidence="1">
    <location>
        <begin position="1"/>
        <end position="22"/>
    </location>
</feature>
<feature type="chain" id="PRO_5019296581" evidence="1">
    <location>
        <begin position="23"/>
        <end position="267"/>
    </location>
</feature>
<dbReference type="AlphaFoldDB" id="A0A401JHZ2"/>
<proteinExistence type="predicted"/>
<comment type="caution">
    <text evidence="2">The sequence shown here is derived from an EMBL/GenBank/DDBJ whole genome shotgun (WGS) entry which is preliminary data.</text>
</comment>
<keyword evidence="1" id="KW-0732">Signal</keyword>
<dbReference type="RefSeq" id="WP_124706437.1">
    <property type="nucleotide sequence ID" value="NZ_BGOW01000071.1"/>
</dbReference>
<sequence length="267" mass="27921">MKLNLVTFALSLSSLLPGNSQAGYLISVDDSDYQQDLHVGAVLLNNAPIIVDIGKLGDGLQSSGPDYFTAASFTTNSAAAGGNSLDLSINHELHATTKNNSSTVLFDIKTLVNLDGYMGDGGKLSVYASAPVNFGVGMRINADHGQALGDPVRIKASALYKSFEDGVVISKSGYAFVSFFLNNKYIGTFSGTAIETSFLAHVGDTLQLFGSGQSRISVADASFARGDKITAFQSNAMKASFTVSPVSEPETHAMKLADLDLSEAIGG</sequence>
<evidence type="ECO:0000313" key="2">
    <source>
        <dbReference type="EMBL" id="GBL47685.1"/>
    </source>
</evidence>